<dbReference type="InterPro" id="IPR037175">
    <property type="entry name" value="KFase_sf"/>
</dbReference>
<organism evidence="1 2">
    <name type="scientific">Irregularibacter muris</name>
    <dbReference type="NCBI Taxonomy" id="1796619"/>
    <lineage>
        <taxon>Bacteria</taxon>
        <taxon>Bacillati</taxon>
        <taxon>Bacillota</taxon>
        <taxon>Clostridia</taxon>
        <taxon>Eubacteriales</taxon>
        <taxon>Eubacteriaceae</taxon>
        <taxon>Irregularibacter</taxon>
    </lineage>
</organism>
<dbReference type="SUPFAM" id="SSF102198">
    <property type="entry name" value="Putative cyclase"/>
    <property type="match status" value="1"/>
</dbReference>
<dbReference type="EMBL" id="JANKAS010000008">
    <property type="protein sequence ID" value="MCR1899293.1"/>
    <property type="molecule type" value="Genomic_DNA"/>
</dbReference>
<evidence type="ECO:0000313" key="1">
    <source>
        <dbReference type="EMBL" id="MCR1899293.1"/>
    </source>
</evidence>
<sequence length="268" mass="30733">MNIESFWNENVKMYDLSQKLSHLTPPWPTYEPLQVKFFKRLSPNGANGMLVTHSNHVGTHLDGPLHFDTAGRDLASIELEKLVGPAAIADLSDMAEDFGIYTPQDIMDRVEVKKGDILIIKTGYCKYAWDEPEADEKRYMVRHPGPSLDFMDWAHEMELKWIGVDCGSADHPMNTKIRDWEPQEAAACDAYMQKKYGKTLNEVYPWPEQYQAMHLQMFPKKYGEIIHAECMGGDLVDLTSRRMVIGVFPWRWEGGESCIARIVGFDNK</sequence>
<evidence type="ECO:0000313" key="2">
    <source>
        <dbReference type="Proteomes" id="UP001205748"/>
    </source>
</evidence>
<dbReference type="Gene3D" id="3.50.30.50">
    <property type="entry name" value="Putative cyclase"/>
    <property type="match status" value="1"/>
</dbReference>
<dbReference type="Pfam" id="PF04199">
    <property type="entry name" value="Cyclase"/>
    <property type="match status" value="1"/>
</dbReference>
<dbReference type="GO" id="GO:0004061">
    <property type="term" value="F:arylformamidase activity"/>
    <property type="evidence" value="ECO:0007669"/>
    <property type="project" value="InterPro"/>
</dbReference>
<dbReference type="PANTHER" id="PTHR31118:SF32">
    <property type="entry name" value="KYNURENINE FORMAMIDASE"/>
    <property type="match status" value="1"/>
</dbReference>
<dbReference type="RefSeq" id="WP_257531486.1">
    <property type="nucleotide sequence ID" value="NZ_JANKAS010000008.1"/>
</dbReference>
<accession>A0AAE3HHM4</accession>
<dbReference type="GO" id="GO:0019441">
    <property type="term" value="P:L-tryptophan catabolic process to kynurenine"/>
    <property type="evidence" value="ECO:0007669"/>
    <property type="project" value="InterPro"/>
</dbReference>
<protein>
    <submittedName>
        <fullName evidence="1">Cyclase family protein</fullName>
    </submittedName>
</protein>
<gene>
    <name evidence="1" type="ORF">NSA47_09895</name>
</gene>
<dbReference type="PANTHER" id="PTHR31118">
    <property type="entry name" value="CYCLASE-LIKE PROTEIN 2"/>
    <property type="match status" value="1"/>
</dbReference>
<dbReference type="Proteomes" id="UP001205748">
    <property type="component" value="Unassembled WGS sequence"/>
</dbReference>
<keyword evidence="2" id="KW-1185">Reference proteome</keyword>
<reference evidence="1" key="1">
    <citation type="submission" date="2022-07" db="EMBL/GenBank/DDBJ databases">
        <title>Enhanced cultured diversity of the mouse gut microbiota enables custom-made synthetic communities.</title>
        <authorList>
            <person name="Afrizal A."/>
        </authorList>
    </citation>
    <scope>NUCLEOTIDE SEQUENCE</scope>
    <source>
        <strain evidence="1">DSM 28593</strain>
    </source>
</reference>
<comment type="caution">
    <text evidence="1">The sequence shown here is derived from an EMBL/GenBank/DDBJ whole genome shotgun (WGS) entry which is preliminary data.</text>
</comment>
<dbReference type="InterPro" id="IPR007325">
    <property type="entry name" value="KFase/CYL"/>
</dbReference>
<dbReference type="AlphaFoldDB" id="A0AAE3HHM4"/>
<name>A0AAE3HHM4_9FIRM</name>
<proteinExistence type="predicted"/>